<evidence type="ECO:0000313" key="8">
    <source>
        <dbReference type="Proteomes" id="UP001652680"/>
    </source>
</evidence>
<feature type="transmembrane region" description="Helical" evidence="5">
    <location>
        <begin position="335"/>
        <end position="352"/>
    </location>
</feature>
<dbReference type="GO" id="GO:0015179">
    <property type="term" value="F:L-amino acid transmembrane transporter activity"/>
    <property type="evidence" value="ECO:0007669"/>
    <property type="project" value="TreeGrafter"/>
</dbReference>
<evidence type="ECO:0000256" key="1">
    <source>
        <dbReference type="ARBA" id="ARBA00004141"/>
    </source>
</evidence>
<feature type="transmembrane region" description="Helical" evidence="5">
    <location>
        <begin position="21"/>
        <end position="43"/>
    </location>
</feature>
<evidence type="ECO:0000256" key="5">
    <source>
        <dbReference type="SAM" id="Phobius"/>
    </source>
</evidence>
<reference evidence="9" key="2">
    <citation type="submission" date="2025-04" db="UniProtKB">
        <authorList>
            <consortium name="RefSeq"/>
        </authorList>
    </citation>
    <scope>IDENTIFICATION</scope>
</reference>
<dbReference type="PANTHER" id="PTHR22950">
    <property type="entry name" value="AMINO ACID TRANSPORTER"/>
    <property type="match status" value="1"/>
</dbReference>
<evidence type="ECO:0000256" key="3">
    <source>
        <dbReference type="ARBA" id="ARBA00022989"/>
    </source>
</evidence>
<feature type="transmembrane region" description="Helical" evidence="5">
    <location>
        <begin position="358"/>
        <end position="385"/>
    </location>
</feature>
<name>A0A6P4FG92_DRORH</name>
<keyword evidence="8" id="KW-1185">Reference proteome</keyword>
<dbReference type="Proteomes" id="UP001652680">
    <property type="component" value="Unassembled WGS sequence"/>
</dbReference>
<feature type="transmembrane region" description="Helical" evidence="5">
    <location>
        <begin position="397"/>
        <end position="420"/>
    </location>
</feature>
<dbReference type="GO" id="GO:0005774">
    <property type="term" value="C:vacuolar membrane"/>
    <property type="evidence" value="ECO:0007669"/>
    <property type="project" value="TreeGrafter"/>
</dbReference>
<dbReference type="RefSeq" id="XP_016988952.1">
    <property type="nucleotide sequence ID" value="XM_017133463.1"/>
</dbReference>
<dbReference type="InterPro" id="IPR013057">
    <property type="entry name" value="AA_transpt_TM"/>
</dbReference>
<keyword evidence="4 5" id="KW-0472">Membrane</keyword>
<comment type="subcellular location">
    <subcellularLocation>
        <location evidence="1">Membrane</location>
        <topology evidence="1">Multi-pass membrane protein</topology>
    </subcellularLocation>
</comment>
<dbReference type="EnsemblMetazoa" id="XM_017133463.1">
    <property type="protein sequence ID" value="XP_016988952.1"/>
    <property type="gene ID" value="LOC108051374"/>
</dbReference>
<gene>
    <name evidence="9" type="primary">LOC108051374</name>
    <name evidence="7" type="synonym">108051374</name>
</gene>
<protein>
    <submittedName>
        <fullName evidence="9">Proton-coupled amino acid transporter 1-like</fullName>
    </submittedName>
</protein>
<dbReference type="Pfam" id="PF01490">
    <property type="entry name" value="Aa_trans"/>
    <property type="match status" value="1"/>
</dbReference>
<keyword evidence="3 5" id="KW-1133">Transmembrane helix</keyword>
<reference evidence="8" key="1">
    <citation type="journal article" date="2021" name="Elife">
        <title>Highly contiguous assemblies of 101 drosophilid genomes.</title>
        <authorList>
            <person name="Kim B.Y."/>
            <person name="Wang J.R."/>
            <person name="Miller D.E."/>
            <person name="Barmina O."/>
            <person name="Delaney E."/>
            <person name="Thompson A."/>
            <person name="Comeault A.A."/>
            <person name="Peede D."/>
            <person name="D'Agostino E.R."/>
            <person name="Pelaez J."/>
            <person name="Aguilar J.M."/>
            <person name="Haji D."/>
            <person name="Matsunaga T."/>
            <person name="Armstrong E.E."/>
            <person name="Zych M."/>
            <person name="Ogawa Y."/>
            <person name="Stamenkovic-Radak M."/>
            <person name="Jelic M."/>
            <person name="Veselinovic M.S."/>
            <person name="Tanaskovic M."/>
            <person name="Eric P."/>
            <person name="Gao J.J."/>
            <person name="Katoh T.K."/>
            <person name="Toda M.J."/>
            <person name="Watabe H."/>
            <person name="Watada M."/>
            <person name="Davis J.S."/>
            <person name="Moyle L.C."/>
            <person name="Manoli G."/>
            <person name="Bertolini E."/>
            <person name="Kostal V."/>
            <person name="Hawley R.S."/>
            <person name="Takahashi A."/>
            <person name="Jones C.D."/>
            <person name="Price D.K."/>
            <person name="Whiteman N."/>
            <person name="Kopp A."/>
            <person name="Matute D.R."/>
            <person name="Petrov D.A."/>
        </authorList>
    </citation>
    <scope>NUCLEOTIDE SEQUENCE [LARGE SCALE GENOMIC DNA]</scope>
</reference>
<reference evidence="7" key="3">
    <citation type="submission" date="2025-05" db="UniProtKB">
        <authorList>
            <consortium name="EnsemblMetazoa"/>
        </authorList>
    </citation>
    <scope>IDENTIFICATION</scope>
</reference>
<feature type="transmembrane region" description="Helical" evidence="5">
    <location>
        <begin position="49"/>
        <end position="74"/>
    </location>
</feature>
<evidence type="ECO:0000313" key="9">
    <source>
        <dbReference type="RefSeq" id="XP_016988952.1"/>
    </source>
</evidence>
<feature type="transmembrane region" description="Helical" evidence="5">
    <location>
        <begin position="151"/>
        <end position="169"/>
    </location>
</feature>
<feature type="transmembrane region" description="Helical" evidence="5">
    <location>
        <begin position="109"/>
        <end position="131"/>
    </location>
</feature>
<feature type="transmembrane region" description="Helical" evidence="5">
    <location>
        <begin position="176"/>
        <end position="195"/>
    </location>
</feature>
<keyword evidence="2 5" id="KW-0812">Transmembrane</keyword>
<dbReference type="PANTHER" id="PTHR22950:SF340">
    <property type="entry name" value="AMINO ACID TRANSPORTER TRANSMEMBRANE DOMAIN-CONTAINING PROTEIN-RELATED"/>
    <property type="match status" value="1"/>
</dbReference>
<evidence type="ECO:0000256" key="4">
    <source>
        <dbReference type="ARBA" id="ARBA00023136"/>
    </source>
</evidence>
<feature type="transmembrane region" description="Helical" evidence="5">
    <location>
        <begin position="245"/>
        <end position="272"/>
    </location>
</feature>
<organism evidence="9">
    <name type="scientific">Drosophila rhopaloa</name>
    <name type="common">Fruit fly</name>
    <dbReference type="NCBI Taxonomy" id="1041015"/>
    <lineage>
        <taxon>Eukaryota</taxon>
        <taxon>Metazoa</taxon>
        <taxon>Ecdysozoa</taxon>
        <taxon>Arthropoda</taxon>
        <taxon>Hexapoda</taxon>
        <taxon>Insecta</taxon>
        <taxon>Pterygota</taxon>
        <taxon>Neoptera</taxon>
        <taxon>Endopterygota</taxon>
        <taxon>Diptera</taxon>
        <taxon>Brachycera</taxon>
        <taxon>Muscomorpha</taxon>
        <taxon>Ephydroidea</taxon>
        <taxon>Drosophilidae</taxon>
        <taxon>Drosophila</taxon>
        <taxon>Sophophora</taxon>
    </lineage>
</organism>
<proteinExistence type="predicted"/>
<sequence>MTDSSYDPYQNRNVEKPISNFGAFISLIKCVIGTGILALPLAFKFSGTLLGIPLLILTAILLIHGIQLIVICMVECSRRMQIGYATYPDAMVYSFSQGPKCFRYFSKAAGYLADVVLCLSHYGICVVYLVFVSSNIKSVMDHYAFEADIRYYIGIFGLLSLPFFCILHLKYLIPLNFLANILLYIAFGMIFHYIFQDLPSFTDRPFVGDPMKLPLFFGIVLFSVSSVGVMLAVESKMAKPQKFIGWFGILDLAALLVVVSYVLFGVFGYWHYGDEVAASLTLNLPDEPLAHAIQVIIAIDIFLSFPLSGYVVINIIMTHCWNKNGDLENPVLKEILLRICFVLVGTLNGVAFPDLGPLLALTGAFTISLLNLVFPALLEICLYYPEGFNYGILKWKLIKDIIMVIFGVIILIQGTIVSIIDIVEYYGA</sequence>
<feature type="transmembrane region" description="Helical" evidence="5">
    <location>
        <begin position="215"/>
        <end position="233"/>
    </location>
</feature>
<evidence type="ECO:0000313" key="7">
    <source>
        <dbReference type="EnsemblMetazoa" id="XP_016988952.1"/>
    </source>
</evidence>
<evidence type="ECO:0000259" key="6">
    <source>
        <dbReference type="Pfam" id="PF01490"/>
    </source>
</evidence>
<feature type="transmembrane region" description="Helical" evidence="5">
    <location>
        <begin position="292"/>
        <end position="315"/>
    </location>
</feature>
<evidence type="ECO:0000256" key="2">
    <source>
        <dbReference type="ARBA" id="ARBA00022692"/>
    </source>
</evidence>
<dbReference type="GeneID" id="108051374"/>
<feature type="domain" description="Amino acid transporter transmembrane" evidence="6">
    <location>
        <begin position="17"/>
        <end position="420"/>
    </location>
</feature>
<accession>A0A6P4FG92</accession>
<dbReference type="OrthoDB" id="1684102at2759"/>
<dbReference type="AlphaFoldDB" id="A0A6P4FG92"/>